<dbReference type="EMBL" id="MDYN01000017">
    <property type="protein sequence ID" value="OQD83393.1"/>
    <property type="molecule type" value="Genomic_DNA"/>
</dbReference>
<comment type="caution">
    <text evidence="1">The sequence shown here is derived from an EMBL/GenBank/DDBJ whole genome shotgun (WGS) entry which is preliminary data.</text>
</comment>
<gene>
    <name evidence="1" type="ORF">PENANT_c017G09074</name>
</gene>
<feature type="non-terminal residue" evidence="1">
    <location>
        <position position="103"/>
    </location>
</feature>
<evidence type="ECO:0000313" key="1">
    <source>
        <dbReference type="EMBL" id="OQD83393.1"/>
    </source>
</evidence>
<dbReference type="STRING" id="416450.A0A1V6Q2B8"/>
<dbReference type="AlphaFoldDB" id="A0A1V6Q2B8"/>
<name>A0A1V6Q2B8_9EURO</name>
<reference evidence="2" key="1">
    <citation type="journal article" date="2017" name="Nat. Microbiol.">
        <title>Global analysis of biosynthetic gene clusters reveals vast potential of secondary metabolite production in Penicillium species.</title>
        <authorList>
            <person name="Nielsen J.C."/>
            <person name="Grijseels S."/>
            <person name="Prigent S."/>
            <person name="Ji B."/>
            <person name="Dainat J."/>
            <person name="Nielsen K.F."/>
            <person name="Frisvad J.C."/>
            <person name="Workman M."/>
            <person name="Nielsen J."/>
        </authorList>
    </citation>
    <scope>NUCLEOTIDE SEQUENCE [LARGE SCALE GENOMIC DNA]</scope>
    <source>
        <strain evidence="2">IBT 31811</strain>
    </source>
</reference>
<accession>A0A1V6Q2B8</accession>
<proteinExistence type="predicted"/>
<dbReference type="Proteomes" id="UP000191672">
    <property type="component" value="Unassembled WGS sequence"/>
</dbReference>
<keyword evidence="2" id="KW-1185">Reference proteome</keyword>
<evidence type="ECO:0000313" key="2">
    <source>
        <dbReference type="Proteomes" id="UP000191672"/>
    </source>
</evidence>
<sequence>MELEIFHQPSTAPVIVYEPIPNLPVYSDGLWCRKDPACQFIGRTVKTIRQHWRDQHSWTAPINYGGGRKPPGPSAAEQQIQQFTLTVQCQRAFAQGPGSHYIR</sequence>
<protein>
    <submittedName>
        <fullName evidence="1">Uncharacterized protein</fullName>
    </submittedName>
</protein>
<dbReference type="InterPro" id="IPR022698">
    <property type="entry name" value="OrsD"/>
</dbReference>
<dbReference type="Pfam" id="PF12013">
    <property type="entry name" value="OrsD"/>
    <property type="match status" value="1"/>
</dbReference>
<organism evidence="1 2">
    <name type="scientific">Penicillium antarcticum</name>
    <dbReference type="NCBI Taxonomy" id="416450"/>
    <lineage>
        <taxon>Eukaryota</taxon>
        <taxon>Fungi</taxon>
        <taxon>Dikarya</taxon>
        <taxon>Ascomycota</taxon>
        <taxon>Pezizomycotina</taxon>
        <taxon>Eurotiomycetes</taxon>
        <taxon>Eurotiomycetidae</taxon>
        <taxon>Eurotiales</taxon>
        <taxon>Aspergillaceae</taxon>
        <taxon>Penicillium</taxon>
    </lineage>
</organism>